<evidence type="ECO:0000256" key="1">
    <source>
        <dbReference type="SAM" id="SignalP"/>
    </source>
</evidence>
<dbReference type="InterPro" id="IPR036084">
    <property type="entry name" value="Ser_inhib-like_sf"/>
</dbReference>
<dbReference type="Gene3D" id="2.10.25.10">
    <property type="entry name" value="Laminin"/>
    <property type="match status" value="1"/>
</dbReference>
<dbReference type="CDD" id="cd19941">
    <property type="entry name" value="TIL"/>
    <property type="match status" value="1"/>
</dbReference>
<dbReference type="InterPro" id="IPR002919">
    <property type="entry name" value="TIL_dom"/>
</dbReference>
<dbReference type="AlphaFoldDB" id="A0A834HR49"/>
<keyword evidence="1" id="KW-0732">Signal</keyword>
<sequence>MHLKISLIICLVLINWAYTIGEETCGKNETYDPCGPFCVAHCVFRQFTSCKPGCNPGCFCKDGYIRRTRDGPCILYSDCRFLFQ</sequence>
<evidence type="ECO:0000313" key="3">
    <source>
        <dbReference type="EMBL" id="KAF7265938.1"/>
    </source>
</evidence>
<dbReference type="SUPFAM" id="SSF57567">
    <property type="entry name" value="Serine protease inhibitors"/>
    <property type="match status" value="1"/>
</dbReference>
<evidence type="ECO:0000259" key="2">
    <source>
        <dbReference type="Pfam" id="PF01826"/>
    </source>
</evidence>
<keyword evidence="4" id="KW-1185">Reference proteome</keyword>
<dbReference type="Proteomes" id="UP000625711">
    <property type="component" value="Unassembled WGS sequence"/>
</dbReference>
<dbReference type="OrthoDB" id="6781148at2759"/>
<dbReference type="Pfam" id="PF01826">
    <property type="entry name" value="TIL"/>
    <property type="match status" value="1"/>
</dbReference>
<feature type="chain" id="PRO_5032885543" description="TIL domain-containing protein" evidence="1">
    <location>
        <begin position="22"/>
        <end position="84"/>
    </location>
</feature>
<accession>A0A834HR49</accession>
<feature type="domain" description="TIL" evidence="2">
    <location>
        <begin position="25"/>
        <end position="79"/>
    </location>
</feature>
<feature type="signal peptide" evidence="1">
    <location>
        <begin position="1"/>
        <end position="21"/>
    </location>
</feature>
<evidence type="ECO:0000313" key="4">
    <source>
        <dbReference type="Proteomes" id="UP000625711"/>
    </source>
</evidence>
<name>A0A834HR49_RHYFE</name>
<protein>
    <recommendedName>
        <fullName evidence="2">TIL domain-containing protein</fullName>
    </recommendedName>
</protein>
<reference evidence="3" key="1">
    <citation type="submission" date="2020-08" db="EMBL/GenBank/DDBJ databases">
        <title>Genome sequencing and assembly of the red palm weevil Rhynchophorus ferrugineus.</title>
        <authorList>
            <person name="Dias G.B."/>
            <person name="Bergman C.M."/>
            <person name="Manee M."/>
        </authorList>
    </citation>
    <scope>NUCLEOTIDE SEQUENCE</scope>
    <source>
        <strain evidence="3">AA-2017</strain>
        <tissue evidence="3">Whole larva</tissue>
    </source>
</reference>
<gene>
    <name evidence="3" type="ORF">GWI33_020679</name>
</gene>
<dbReference type="EMBL" id="JAACXV010014582">
    <property type="protein sequence ID" value="KAF7265938.1"/>
    <property type="molecule type" value="Genomic_DNA"/>
</dbReference>
<organism evidence="3 4">
    <name type="scientific">Rhynchophorus ferrugineus</name>
    <name type="common">Red palm weevil</name>
    <name type="synonym">Curculio ferrugineus</name>
    <dbReference type="NCBI Taxonomy" id="354439"/>
    <lineage>
        <taxon>Eukaryota</taxon>
        <taxon>Metazoa</taxon>
        <taxon>Ecdysozoa</taxon>
        <taxon>Arthropoda</taxon>
        <taxon>Hexapoda</taxon>
        <taxon>Insecta</taxon>
        <taxon>Pterygota</taxon>
        <taxon>Neoptera</taxon>
        <taxon>Endopterygota</taxon>
        <taxon>Coleoptera</taxon>
        <taxon>Polyphaga</taxon>
        <taxon>Cucujiformia</taxon>
        <taxon>Curculionidae</taxon>
        <taxon>Dryophthorinae</taxon>
        <taxon>Rhynchophorus</taxon>
    </lineage>
</organism>
<comment type="caution">
    <text evidence="3">The sequence shown here is derived from an EMBL/GenBank/DDBJ whole genome shotgun (WGS) entry which is preliminary data.</text>
</comment>
<proteinExistence type="predicted"/>